<feature type="region of interest" description="Disordered" evidence="1">
    <location>
        <begin position="1"/>
        <end position="22"/>
    </location>
</feature>
<evidence type="ECO:0000313" key="2">
    <source>
        <dbReference type="EMBL" id="MQM28237.1"/>
    </source>
</evidence>
<dbReference type="EMBL" id="WIAO01000038">
    <property type="protein sequence ID" value="MQM28237.1"/>
    <property type="molecule type" value="Genomic_DNA"/>
</dbReference>
<dbReference type="Proteomes" id="UP000477750">
    <property type="component" value="Unassembled WGS sequence"/>
</dbReference>
<accession>A0A6L5GEY3</accession>
<sequence>MGADRRHRLRGRPAHGRGLGRGHRLRRLVLQVRLGLPGSPHLRRRARVHRHRRARPAPQGDPRSRRPAARAVVGDRSLVLLPARVRPRRRGGGAMTDPDAYLRAWEPDNVIRFPRDQWMREFAAPAGAYPEVDFLPIEMSVVYTAYLTGRFELYSTLNLGGEDGLRLKVIGAVPADRDNMLFCLDTATGRVLLLGVAQGTLELVNSTFKALTEFLYHFARFVDADSGTAGRPLRAKALRSSLNAIDPAALADRGSWWSITLMQLEGSLKGG</sequence>
<organism evidence="2 3">
    <name type="scientific">Glycomyces albidus</name>
    <dbReference type="NCBI Taxonomy" id="2656774"/>
    <lineage>
        <taxon>Bacteria</taxon>
        <taxon>Bacillati</taxon>
        <taxon>Actinomycetota</taxon>
        <taxon>Actinomycetes</taxon>
        <taxon>Glycomycetales</taxon>
        <taxon>Glycomycetaceae</taxon>
        <taxon>Glycomyces</taxon>
    </lineage>
</organism>
<comment type="caution">
    <text evidence="2">The sequence shown here is derived from an EMBL/GenBank/DDBJ whole genome shotgun (WGS) entry which is preliminary data.</text>
</comment>
<keyword evidence="3" id="KW-1185">Reference proteome</keyword>
<dbReference type="Pfam" id="PF14435">
    <property type="entry name" value="SUKH-4"/>
    <property type="match status" value="1"/>
</dbReference>
<reference evidence="2 3" key="1">
    <citation type="submission" date="2019-10" db="EMBL/GenBank/DDBJ databases">
        <title>Glycomyces albidus sp. nov., a novel actinomycete isolated from rhizosphere soil of wheat (Triticum aestivum L.).</title>
        <authorList>
            <person name="Qian L."/>
        </authorList>
    </citation>
    <scope>NUCLEOTIDE SEQUENCE [LARGE SCALE GENOMIC DNA]</scope>
    <source>
        <strain evidence="2 3">NEAU-7082</strain>
    </source>
</reference>
<feature type="region of interest" description="Disordered" evidence="1">
    <location>
        <begin position="40"/>
        <end position="70"/>
    </location>
</feature>
<dbReference type="AlphaFoldDB" id="A0A6L5GEY3"/>
<feature type="compositionally biased region" description="Basic residues" evidence="1">
    <location>
        <begin position="41"/>
        <end position="55"/>
    </location>
</feature>
<protein>
    <recommendedName>
        <fullName evidence="4">SUKH-4 immunity protein of toxin-antitoxin system</fullName>
    </recommendedName>
</protein>
<evidence type="ECO:0000313" key="3">
    <source>
        <dbReference type="Proteomes" id="UP000477750"/>
    </source>
</evidence>
<evidence type="ECO:0008006" key="4">
    <source>
        <dbReference type="Google" id="ProtNLM"/>
    </source>
</evidence>
<gene>
    <name evidence="2" type="ORF">GFD30_22115</name>
</gene>
<dbReference type="InterPro" id="IPR025851">
    <property type="entry name" value="SUKH-4"/>
</dbReference>
<proteinExistence type="predicted"/>
<evidence type="ECO:0000256" key="1">
    <source>
        <dbReference type="SAM" id="MobiDB-lite"/>
    </source>
</evidence>
<name>A0A6L5GEY3_9ACTN</name>